<evidence type="ECO:0000313" key="4">
    <source>
        <dbReference type="RefSeq" id="XP_017890311.1"/>
    </source>
</evidence>
<evidence type="ECO:0000256" key="1">
    <source>
        <dbReference type="SAM" id="Coils"/>
    </source>
</evidence>
<accession>A0AAJ7NDR6</accession>
<dbReference type="RefSeq" id="XP_017890311.1">
    <property type="nucleotide sequence ID" value="XM_018034822.2"/>
</dbReference>
<keyword evidence="3" id="KW-1185">Reference proteome</keyword>
<dbReference type="KEGG" id="ccal:108631110"/>
<feature type="compositionally biased region" description="Basic and acidic residues" evidence="2">
    <location>
        <begin position="174"/>
        <end position="186"/>
    </location>
</feature>
<dbReference type="AlphaFoldDB" id="A0AAJ7NDR6"/>
<reference evidence="4" key="1">
    <citation type="submission" date="2025-08" db="UniProtKB">
        <authorList>
            <consortium name="RefSeq"/>
        </authorList>
    </citation>
    <scope>IDENTIFICATION</scope>
    <source>
        <tissue evidence="4">Whole body</tissue>
    </source>
</reference>
<feature type="region of interest" description="Disordered" evidence="2">
    <location>
        <begin position="149"/>
        <end position="190"/>
    </location>
</feature>
<evidence type="ECO:0000256" key="2">
    <source>
        <dbReference type="SAM" id="MobiDB-lite"/>
    </source>
</evidence>
<feature type="coiled-coil region" evidence="1">
    <location>
        <begin position="276"/>
        <end position="313"/>
    </location>
</feature>
<organism evidence="3 4">
    <name type="scientific">Ceratina calcarata</name>
    <dbReference type="NCBI Taxonomy" id="156304"/>
    <lineage>
        <taxon>Eukaryota</taxon>
        <taxon>Metazoa</taxon>
        <taxon>Ecdysozoa</taxon>
        <taxon>Arthropoda</taxon>
        <taxon>Hexapoda</taxon>
        <taxon>Insecta</taxon>
        <taxon>Pterygota</taxon>
        <taxon>Neoptera</taxon>
        <taxon>Endopterygota</taxon>
        <taxon>Hymenoptera</taxon>
        <taxon>Apocrita</taxon>
        <taxon>Aculeata</taxon>
        <taxon>Apoidea</taxon>
        <taxon>Anthophila</taxon>
        <taxon>Apidae</taxon>
        <taxon>Ceratina</taxon>
        <taxon>Zadontomerus</taxon>
    </lineage>
</organism>
<gene>
    <name evidence="4" type="primary">LOC108631110</name>
</gene>
<evidence type="ECO:0000313" key="3">
    <source>
        <dbReference type="Proteomes" id="UP000694925"/>
    </source>
</evidence>
<protein>
    <submittedName>
        <fullName evidence="4">Cingulin-like protein 1</fullName>
    </submittedName>
</protein>
<dbReference type="GeneID" id="108631110"/>
<name>A0AAJ7NDR6_9HYME</name>
<proteinExistence type="predicted"/>
<keyword evidence="1" id="KW-0175">Coiled coil</keyword>
<sequence length="327" mass="37881">MYCTLSCIEVPNITTYIQKICYQGKNYNRNMNDSFLEDLELASPDVKTIKSYPVDRHVTTRTATSTPSQLPQSKVENIHAEPIIKESKKMHEQGMKKQQMRVRISDRKEKSVETKLKPIENKVHTDGKEQEIRDDIKAKVKESRVKISEGKAVAKDRGRRSGSYKENTQATDASLKENSRPSDCSKEMCPQMEMPKDKTKAYDSLKKGEFKDIDPVTLVNAVKDIVNVCTKQESTKILRAMQELHLNSQANLIKHLLSQTEDIINEMHPSKDSNRMRKLIEENERLQEDVVILQRRNEELQKKLEEFEYLKQENIALKLKCKELSKQ</sequence>
<dbReference type="Proteomes" id="UP000694925">
    <property type="component" value="Unplaced"/>
</dbReference>